<proteinExistence type="predicted"/>
<dbReference type="Proteomes" id="UP000219439">
    <property type="component" value="Unassembled WGS sequence"/>
</dbReference>
<accession>A0A285PEG4</accession>
<gene>
    <name evidence="1" type="ORF">SAMN06265368_3204</name>
</gene>
<evidence type="ECO:0000313" key="1">
    <source>
        <dbReference type="EMBL" id="SNZ20105.1"/>
    </source>
</evidence>
<protein>
    <submittedName>
        <fullName evidence="1">Uncharacterized protein</fullName>
    </submittedName>
</protein>
<organism evidence="1 2">
    <name type="scientific">Cohaesibacter gelatinilyticus</name>
    <dbReference type="NCBI Taxonomy" id="372072"/>
    <lineage>
        <taxon>Bacteria</taxon>
        <taxon>Pseudomonadati</taxon>
        <taxon>Pseudomonadota</taxon>
        <taxon>Alphaproteobacteria</taxon>
        <taxon>Hyphomicrobiales</taxon>
        <taxon>Cohaesibacteraceae</taxon>
    </lineage>
</organism>
<dbReference type="EMBL" id="OBEL01000003">
    <property type="protein sequence ID" value="SNZ20105.1"/>
    <property type="molecule type" value="Genomic_DNA"/>
</dbReference>
<sequence length="150" mass="16976">MTETNQPQFYLIFSSEIPSDLWLLDEDLDTGKKFQGTIKLGFEFELKPIGLKPSQEDVRVPEGTVFAGVLWGDGDHFEEYTENTWGILGEIVRIGAQDLVVFGQDGSEILSVESIDQEDGLPHVMPPEAFGLQRKPWWGDQFHWCKDGSE</sequence>
<dbReference type="RefSeq" id="WP_097154448.1">
    <property type="nucleotide sequence ID" value="NZ_OBEL01000003.1"/>
</dbReference>
<dbReference type="AlphaFoldDB" id="A0A285PEG4"/>
<reference evidence="1 2" key="1">
    <citation type="submission" date="2017-09" db="EMBL/GenBank/DDBJ databases">
        <authorList>
            <person name="Ehlers B."/>
            <person name="Leendertz F.H."/>
        </authorList>
    </citation>
    <scope>NUCLEOTIDE SEQUENCE [LARGE SCALE GENOMIC DNA]</scope>
    <source>
        <strain evidence="1 2">DSM 18289</strain>
    </source>
</reference>
<keyword evidence="2" id="KW-1185">Reference proteome</keyword>
<name>A0A285PEG4_9HYPH</name>
<evidence type="ECO:0000313" key="2">
    <source>
        <dbReference type="Proteomes" id="UP000219439"/>
    </source>
</evidence>